<dbReference type="PANTHER" id="PTHR43859:SF4">
    <property type="entry name" value="BUTANOATE--COA LIGASE AAE1-RELATED"/>
    <property type="match status" value="1"/>
</dbReference>
<organism evidence="7 8">
    <name type="scientific">Noviherbaspirillum cavernae</name>
    <dbReference type="NCBI Taxonomy" id="2320862"/>
    <lineage>
        <taxon>Bacteria</taxon>
        <taxon>Pseudomonadati</taxon>
        <taxon>Pseudomonadota</taxon>
        <taxon>Betaproteobacteria</taxon>
        <taxon>Burkholderiales</taxon>
        <taxon>Oxalobacteraceae</taxon>
        <taxon>Noviherbaspirillum</taxon>
    </lineage>
</organism>
<evidence type="ECO:0000256" key="4">
    <source>
        <dbReference type="ARBA" id="ARBA00023098"/>
    </source>
</evidence>
<comment type="similarity">
    <text evidence="1">Belongs to the ATP-dependent AMP-binding enzyme family.</text>
</comment>
<protein>
    <submittedName>
        <fullName evidence="7">Fatty-acid--CoA ligase</fullName>
    </submittedName>
</protein>
<dbReference type="Proteomes" id="UP000285190">
    <property type="component" value="Unassembled WGS sequence"/>
</dbReference>
<feature type="domain" description="AMP-binding enzyme C-terminal" evidence="6">
    <location>
        <begin position="447"/>
        <end position="521"/>
    </location>
</feature>
<keyword evidence="8" id="KW-1185">Reference proteome</keyword>
<dbReference type="CDD" id="cd12119">
    <property type="entry name" value="ttLC_FACS_AlkK_like"/>
    <property type="match status" value="1"/>
</dbReference>
<evidence type="ECO:0000256" key="1">
    <source>
        <dbReference type="ARBA" id="ARBA00006432"/>
    </source>
</evidence>
<dbReference type="EMBL" id="QYUN01000003">
    <property type="protein sequence ID" value="RJF96775.1"/>
    <property type="molecule type" value="Genomic_DNA"/>
</dbReference>
<dbReference type="InterPro" id="IPR042099">
    <property type="entry name" value="ANL_N_sf"/>
</dbReference>
<dbReference type="Pfam" id="PF00501">
    <property type="entry name" value="AMP-binding"/>
    <property type="match status" value="1"/>
</dbReference>
<dbReference type="RefSeq" id="WP_119742913.1">
    <property type="nucleotide sequence ID" value="NZ_QYUN01000003.1"/>
</dbReference>
<dbReference type="Gene3D" id="3.30.300.30">
    <property type="match status" value="1"/>
</dbReference>
<dbReference type="NCBIfam" id="NF004837">
    <property type="entry name" value="PRK06187.1"/>
    <property type="match status" value="1"/>
</dbReference>
<dbReference type="OrthoDB" id="9766486at2"/>
<dbReference type="AlphaFoldDB" id="A0A418WVQ0"/>
<keyword evidence="4" id="KW-0443">Lipid metabolism</keyword>
<accession>A0A418WVQ0</accession>
<name>A0A418WVQ0_9BURK</name>
<evidence type="ECO:0000256" key="3">
    <source>
        <dbReference type="ARBA" id="ARBA00022832"/>
    </source>
</evidence>
<dbReference type="Pfam" id="PF13193">
    <property type="entry name" value="AMP-binding_C"/>
    <property type="match status" value="1"/>
</dbReference>
<evidence type="ECO:0000259" key="5">
    <source>
        <dbReference type="Pfam" id="PF00501"/>
    </source>
</evidence>
<evidence type="ECO:0000256" key="2">
    <source>
        <dbReference type="ARBA" id="ARBA00022598"/>
    </source>
</evidence>
<dbReference type="InterPro" id="IPR020845">
    <property type="entry name" value="AMP-binding_CS"/>
</dbReference>
<keyword evidence="3" id="KW-0276">Fatty acid metabolism</keyword>
<feature type="domain" description="AMP-dependent synthetase/ligase" evidence="5">
    <location>
        <begin position="18"/>
        <end position="396"/>
    </location>
</feature>
<dbReference type="InterPro" id="IPR025110">
    <property type="entry name" value="AMP-bd_C"/>
</dbReference>
<dbReference type="PROSITE" id="PS00455">
    <property type="entry name" value="AMP_BINDING"/>
    <property type="match status" value="1"/>
</dbReference>
<keyword evidence="2 7" id="KW-0436">Ligase</keyword>
<dbReference type="InterPro" id="IPR000873">
    <property type="entry name" value="AMP-dep_synth/lig_dom"/>
</dbReference>
<dbReference type="SUPFAM" id="SSF56801">
    <property type="entry name" value="Acetyl-CoA synthetase-like"/>
    <property type="match status" value="1"/>
</dbReference>
<evidence type="ECO:0000313" key="7">
    <source>
        <dbReference type="EMBL" id="RJF96775.1"/>
    </source>
</evidence>
<dbReference type="PANTHER" id="PTHR43859">
    <property type="entry name" value="ACYL-ACTIVATING ENZYME"/>
    <property type="match status" value="1"/>
</dbReference>
<dbReference type="GO" id="GO:0006631">
    <property type="term" value="P:fatty acid metabolic process"/>
    <property type="evidence" value="ECO:0007669"/>
    <property type="project" value="UniProtKB-KW"/>
</dbReference>
<dbReference type="FunFam" id="3.30.300.30:FF:000008">
    <property type="entry name" value="2,3-dihydroxybenzoate-AMP ligase"/>
    <property type="match status" value="1"/>
</dbReference>
<gene>
    <name evidence="7" type="ORF">D3870_20510</name>
</gene>
<dbReference type="InterPro" id="IPR045851">
    <property type="entry name" value="AMP-bd_C_sf"/>
</dbReference>
<dbReference type="Gene3D" id="3.40.50.12780">
    <property type="entry name" value="N-terminal domain of ligase-like"/>
    <property type="match status" value="1"/>
</dbReference>
<sequence length="540" mass="59700">MQSTMMHMPLMINQILERANQIFGNREIVSRRPDKSLHRTTYGALYRRSRQLAAALVEAGIRPGDRVATLMWNHAFHLEAYFGIPAAGAVLHTLNLRLAPDDIAYIINDAQDRILLVDDILVPLMEKFKPMVKLERIIVVPTSGARVPEGYDNYEQFIERDASAYRYPEFDENAACGMCYTSGTTGRPKGVVYSHRSTVLHALGVALPDCLDLSVTDAVLAVTPMFHANSWGVPYAAAMVGANQVYPAQHMGAADLLDLMESEQVTLAMGVPTIWLTIQQALEAESMRWKLKKGIRMMVGGSAAPPAMIAAFEKHDLSIKHGWGMTELSPVGTLSWLKPEHATLPAEEQYGIRALQGIPLPLVELRIMGDDGPMSWDGKSVGELQARGPWVTGGYYNSPTDPDKFTPDGWLRTGDVASINPAGYMRISDRTKDLIKSGGEWISSVDIENAIMGHPAVAEAAVIAVKHPKWDERPLAAVVLKPGSEASIEELRKHLEAHFAKWQIPDDWAFIDAIPRTSTGKFLKTRLRDDFKSWVSRTPG</sequence>
<evidence type="ECO:0000313" key="8">
    <source>
        <dbReference type="Proteomes" id="UP000285190"/>
    </source>
</evidence>
<dbReference type="GO" id="GO:0016874">
    <property type="term" value="F:ligase activity"/>
    <property type="evidence" value="ECO:0007669"/>
    <property type="project" value="UniProtKB-KW"/>
</dbReference>
<reference evidence="7 8" key="1">
    <citation type="submission" date="2018-09" db="EMBL/GenBank/DDBJ databases">
        <authorList>
            <person name="Zhu H."/>
        </authorList>
    </citation>
    <scope>NUCLEOTIDE SEQUENCE [LARGE SCALE GENOMIC DNA]</scope>
    <source>
        <strain evidence="7 8">K2R10-39</strain>
    </source>
</reference>
<proteinExistence type="inferred from homology"/>
<comment type="caution">
    <text evidence="7">The sequence shown here is derived from an EMBL/GenBank/DDBJ whole genome shotgun (WGS) entry which is preliminary data.</text>
</comment>
<evidence type="ECO:0000259" key="6">
    <source>
        <dbReference type="Pfam" id="PF13193"/>
    </source>
</evidence>